<accession>A0ABD6B999</accession>
<dbReference type="Proteomes" id="UP001597111">
    <property type="component" value="Unassembled WGS sequence"/>
</dbReference>
<gene>
    <name evidence="2" type="ORF">ACFR9S_09615</name>
</gene>
<feature type="domain" description="UspA" evidence="1">
    <location>
        <begin position="51"/>
        <end position="170"/>
    </location>
</feature>
<dbReference type="AlphaFoldDB" id="A0ABD6B999"/>
<evidence type="ECO:0000259" key="1">
    <source>
        <dbReference type="Pfam" id="PF00582"/>
    </source>
</evidence>
<dbReference type="Gene3D" id="3.40.50.12370">
    <property type="match status" value="1"/>
</dbReference>
<reference evidence="2 3" key="1">
    <citation type="journal article" date="2019" name="Int. J. Syst. Evol. Microbiol.">
        <title>The Global Catalogue of Microorganisms (GCM) 10K type strain sequencing project: providing services to taxonomists for standard genome sequencing and annotation.</title>
        <authorList>
            <consortium name="The Broad Institute Genomics Platform"/>
            <consortium name="The Broad Institute Genome Sequencing Center for Infectious Disease"/>
            <person name="Wu L."/>
            <person name="Ma J."/>
        </authorList>
    </citation>
    <scope>NUCLEOTIDE SEQUENCE [LARGE SCALE GENOMIC DNA]</scope>
    <source>
        <strain evidence="2 3">CGMCC 1.12285</strain>
    </source>
</reference>
<dbReference type="CDD" id="cd00293">
    <property type="entry name" value="USP-like"/>
    <property type="match status" value="1"/>
</dbReference>
<name>A0ABD6B999_9EURY</name>
<evidence type="ECO:0000313" key="3">
    <source>
        <dbReference type="Proteomes" id="UP001597111"/>
    </source>
</evidence>
<keyword evidence="3" id="KW-1185">Reference proteome</keyword>
<feature type="non-terminal residue" evidence="2">
    <location>
        <position position="1"/>
    </location>
</feature>
<sequence>VDPDVVVLERPASESSGVGIRRGTTDRIVANSPTDTVLANGTGELDDLASILVPVTGGPNTELTVRVARALAEHENAWIELFTVVPADADAAQRSEGAEHLAEARRYLGDFEEFDTWLYEADDPTAAIAEQSAYYDAIVIGAPTKSRLERVLFGSMPDSVDERVDIPVVMAASK</sequence>
<dbReference type="InterPro" id="IPR006016">
    <property type="entry name" value="UspA"/>
</dbReference>
<dbReference type="EMBL" id="JBHUDH010000107">
    <property type="protein sequence ID" value="MFD1526550.1"/>
    <property type="molecule type" value="Genomic_DNA"/>
</dbReference>
<proteinExistence type="predicted"/>
<evidence type="ECO:0000313" key="2">
    <source>
        <dbReference type="EMBL" id="MFD1526550.1"/>
    </source>
</evidence>
<dbReference type="Pfam" id="PF00582">
    <property type="entry name" value="Usp"/>
    <property type="match status" value="1"/>
</dbReference>
<dbReference type="SUPFAM" id="SSF52402">
    <property type="entry name" value="Adenine nucleotide alpha hydrolases-like"/>
    <property type="match status" value="1"/>
</dbReference>
<dbReference type="RefSeq" id="WP_379818508.1">
    <property type="nucleotide sequence ID" value="NZ_JBHUDH010000107.1"/>
</dbReference>
<comment type="caution">
    <text evidence="2">The sequence shown here is derived from an EMBL/GenBank/DDBJ whole genome shotgun (WGS) entry which is preliminary data.</text>
</comment>
<organism evidence="2 3">
    <name type="scientific">Halolamina salina</name>
    <dbReference type="NCBI Taxonomy" id="1220023"/>
    <lineage>
        <taxon>Archaea</taxon>
        <taxon>Methanobacteriati</taxon>
        <taxon>Methanobacteriota</taxon>
        <taxon>Stenosarchaea group</taxon>
        <taxon>Halobacteria</taxon>
        <taxon>Halobacteriales</taxon>
        <taxon>Haloferacaceae</taxon>
    </lineage>
</organism>
<protein>
    <submittedName>
        <fullName evidence="2">Universal stress protein</fullName>
    </submittedName>
</protein>